<evidence type="ECO:0000313" key="3">
    <source>
        <dbReference type="Proteomes" id="UP000314294"/>
    </source>
</evidence>
<gene>
    <name evidence="2" type="ORF">EYF80_062760</name>
</gene>
<dbReference type="Proteomes" id="UP000314294">
    <property type="component" value="Unassembled WGS sequence"/>
</dbReference>
<comment type="caution">
    <text evidence="2">The sequence shown here is derived from an EMBL/GenBank/DDBJ whole genome shotgun (WGS) entry which is preliminary data.</text>
</comment>
<organism evidence="2 3">
    <name type="scientific">Liparis tanakae</name>
    <name type="common">Tanaka's snailfish</name>
    <dbReference type="NCBI Taxonomy" id="230148"/>
    <lineage>
        <taxon>Eukaryota</taxon>
        <taxon>Metazoa</taxon>
        <taxon>Chordata</taxon>
        <taxon>Craniata</taxon>
        <taxon>Vertebrata</taxon>
        <taxon>Euteleostomi</taxon>
        <taxon>Actinopterygii</taxon>
        <taxon>Neopterygii</taxon>
        <taxon>Teleostei</taxon>
        <taxon>Neoteleostei</taxon>
        <taxon>Acanthomorphata</taxon>
        <taxon>Eupercaria</taxon>
        <taxon>Perciformes</taxon>
        <taxon>Cottioidei</taxon>
        <taxon>Cottales</taxon>
        <taxon>Liparidae</taxon>
        <taxon>Liparis</taxon>
    </lineage>
</organism>
<dbReference type="AlphaFoldDB" id="A0A4Z2EDY9"/>
<evidence type="ECO:0000313" key="2">
    <source>
        <dbReference type="EMBL" id="TNN27096.1"/>
    </source>
</evidence>
<protein>
    <submittedName>
        <fullName evidence="2">Uncharacterized protein</fullName>
    </submittedName>
</protein>
<sequence>MSVAADEANVLHPDGGAGRKLLSPPEDVKLTWKRCSLNPMGRSTCRHAPSPPAAVFPLNSHSGGLMPSRLSSTLTDSSPGTERSQGHQVRGERSEKNT</sequence>
<reference evidence="2 3" key="1">
    <citation type="submission" date="2019-03" db="EMBL/GenBank/DDBJ databases">
        <title>First draft genome of Liparis tanakae, snailfish: a comprehensive survey of snailfish specific genes.</title>
        <authorList>
            <person name="Kim W."/>
            <person name="Song I."/>
            <person name="Jeong J.-H."/>
            <person name="Kim D."/>
            <person name="Kim S."/>
            <person name="Ryu S."/>
            <person name="Song J.Y."/>
            <person name="Lee S.K."/>
        </authorList>
    </citation>
    <scope>NUCLEOTIDE SEQUENCE [LARGE SCALE GENOMIC DNA]</scope>
    <source>
        <tissue evidence="2">Muscle</tissue>
    </source>
</reference>
<feature type="compositionally biased region" description="Polar residues" evidence="1">
    <location>
        <begin position="69"/>
        <end position="87"/>
    </location>
</feature>
<feature type="compositionally biased region" description="Basic and acidic residues" evidence="1">
    <location>
        <begin position="89"/>
        <end position="98"/>
    </location>
</feature>
<evidence type="ECO:0000256" key="1">
    <source>
        <dbReference type="SAM" id="MobiDB-lite"/>
    </source>
</evidence>
<feature type="region of interest" description="Disordered" evidence="1">
    <location>
        <begin position="1"/>
        <end position="23"/>
    </location>
</feature>
<accession>A0A4Z2EDY9</accession>
<keyword evidence="3" id="KW-1185">Reference proteome</keyword>
<name>A0A4Z2EDY9_9TELE</name>
<dbReference type="EMBL" id="SRLO01008895">
    <property type="protein sequence ID" value="TNN27096.1"/>
    <property type="molecule type" value="Genomic_DNA"/>
</dbReference>
<feature type="region of interest" description="Disordered" evidence="1">
    <location>
        <begin position="42"/>
        <end position="98"/>
    </location>
</feature>
<proteinExistence type="predicted"/>